<evidence type="ECO:0000313" key="2">
    <source>
        <dbReference type="EMBL" id="KAJ7382251.1"/>
    </source>
</evidence>
<dbReference type="GO" id="GO:0031267">
    <property type="term" value="F:small GTPase binding"/>
    <property type="evidence" value="ECO:0007669"/>
    <property type="project" value="InterPro"/>
</dbReference>
<dbReference type="Gene3D" id="1.10.555.10">
    <property type="entry name" value="Rho GTPase activation protein"/>
    <property type="match status" value="1"/>
</dbReference>
<sequence>MKRKSVDLQEYEAEAIASLVKLYLRELPENIFTAALTPKFNELSGIQDRKTNWKKPDFFSLNCRLVTEHCWHGSSLTCRML</sequence>
<accession>A0A9W9ZIQ3</accession>
<dbReference type="AlphaFoldDB" id="A0A9W9ZIQ3"/>
<proteinExistence type="predicted"/>
<dbReference type="EMBL" id="MU825931">
    <property type="protein sequence ID" value="KAJ7382251.1"/>
    <property type="molecule type" value="Genomic_DNA"/>
</dbReference>
<feature type="domain" description="Rho-GAP" evidence="1">
    <location>
        <begin position="1"/>
        <end position="81"/>
    </location>
</feature>
<keyword evidence="3" id="KW-1185">Reference proteome</keyword>
<dbReference type="Pfam" id="PF00620">
    <property type="entry name" value="RhoGAP"/>
    <property type="match status" value="1"/>
</dbReference>
<protein>
    <submittedName>
        <fullName evidence="2">RalA-binding protein 1</fullName>
    </submittedName>
</protein>
<dbReference type="OrthoDB" id="10033734at2759"/>
<reference evidence="2" key="1">
    <citation type="submission" date="2023-01" db="EMBL/GenBank/DDBJ databases">
        <title>Genome assembly of the deep-sea coral Lophelia pertusa.</title>
        <authorList>
            <person name="Herrera S."/>
            <person name="Cordes E."/>
        </authorList>
    </citation>
    <scope>NUCLEOTIDE SEQUENCE</scope>
    <source>
        <strain evidence="2">USNM1676648</strain>
        <tissue evidence="2">Polyp</tissue>
    </source>
</reference>
<dbReference type="InterPro" id="IPR008936">
    <property type="entry name" value="Rho_GTPase_activation_prot"/>
</dbReference>
<dbReference type="Proteomes" id="UP001163046">
    <property type="component" value="Unassembled WGS sequence"/>
</dbReference>
<organism evidence="2 3">
    <name type="scientific">Desmophyllum pertusum</name>
    <dbReference type="NCBI Taxonomy" id="174260"/>
    <lineage>
        <taxon>Eukaryota</taxon>
        <taxon>Metazoa</taxon>
        <taxon>Cnidaria</taxon>
        <taxon>Anthozoa</taxon>
        <taxon>Hexacorallia</taxon>
        <taxon>Scleractinia</taxon>
        <taxon>Caryophylliina</taxon>
        <taxon>Caryophylliidae</taxon>
        <taxon>Desmophyllum</taxon>
    </lineage>
</organism>
<dbReference type="PROSITE" id="PS50238">
    <property type="entry name" value="RHOGAP"/>
    <property type="match status" value="1"/>
</dbReference>
<gene>
    <name evidence="2" type="primary">RALBP1_2</name>
    <name evidence="2" type="ORF">OS493_036153</name>
</gene>
<dbReference type="InterPro" id="IPR000198">
    <property type="entry name" value="RhoGAP_dom"/>
</dbReference>
<dbReference type="PANTHER" id="PTHR12783">
    <property type="entry name" value="RALA BINDING PROTEIN 1 RALBP1"/>
    <property type="match status" value="1"/>
</dbReference>
<dbReference type="SUPFAM" id="SSF48350">
    <property type="entry name" value="GTPase activation domain, GAP"/>
    <property type="match status" value="1"/>
</dbReference>
<dbReference type="PANTHER" id="PTHR12783:SF5">
    <property type="entry name" value="RALA-BINDING PROTEIN 1"/>
    <property type="match status" value="1"/>
</dbReference>
<dbReference type="GO" id="GO:0005096">
    <property type="term" value="F:GTPase activator activity"/>
    <property type="evidence" value="ECO:0007669"/>
    <property type="project" value="InterPro"/>
</dbReference>
<name>A0A9W9ZIQ3_9CNID</name>
<dbReference type="GO" id="GO:0007264">
    <property type="term" value="P:small GTPase-mediated signal transduction"/>
    <property type="evidence" value="ECO:0007669"/>
    <property type="project" value="InterPro"/>
</dbReference>
<dbReference type="InterPro" id="IPR039767">
    <property type="entry name" value="RALBP1"/>
</dbReference>
<comment type="caution">
    <text evidence="2">The sequence shown here is derived from an EMBL/GenBank/DDBJ whole genome shotgun (WGS) entry which is preliminary data.</text>
</comment>
<evidence type="ECO:0000259" key="1">
    <source>
        <dbReference type="PROSITE" id="PS50238"/>
    </source>
</evidence>
<evidence type="ECO:0000313" key="3">
    <source>
        <dbReference type="Proteomes" id="UP001163046"/>
    </source>
</evidence>